<dbReference type="CDD" id="cd02968">
    <property type="entry name" value="SCO"/>
    <property type="match status" value="1"/>
</dbReference>
<evidence type="ECO:0000256" key="2">
    <source>
        <dbReference type="ARBA" id="ARBA00023008"/>
    </source>
</evidence>
<feature type="binding site" evidence="3">
    <location>
        <position position="106"/>
    </location>
    <ligand>
        <name>Cu cation</name>
        <dbReference type="ChEBI" id="CHEBI:23378"/>
    </ligand>
</feature>
<dbReference type="PROSITE" id="PS51352">
    <property type="entry name" value="THIOREDOXIN_2"/>
    <property type="match status" value="1"/>
</dbReference>
<gene>
    <name evidence="8" type="ORF">SAMN06273567_109170</name>
</gene>
<proteinExistence type="inferred from homology"/>
<evidence type="ECO:0000256" key="5">
    <source>
        <dbReference type="SAM" id="MobiDB-lite"/>
    </source>
</evidence>
<dbReference type="PROSITE" id="PS51257">
    <property type="entry name" value="PROKAR_LIPOPROTEIN"/>
    <property type="match status" value="1"/>
</dbReference>
<evidence type="ECO:0000256" key="3">
    <source>
        <dbReference type="PIRSR" id="PIRSR603782-1"/>
    </source>
</evidence>
<evidence type="ECO:0000313" key="8">
    <source>
        <dbReference type="EMBL" id="SMO96295.1"/>
    </source>
</evidence>
<feature type="signal peptide" evidence="6">
    <location>
        <begin position="1"/>
        <end position="20"/>
    </location>
</feature>
<dbReference type="InterPro" id="IPR013766">
    <property type="entry name" value="Thioredoxin_domain"/>
</dbReference>
<dbReference type="Proteomes" id="UP000317484">
    <property type="component" value="Unassembled WGS sequence"/>
</dbReference>
<feature type="disulfide bond" description="Redox-active" evidence="4">
    <location>
        <begin position="102"/>
        <end position="106"/>
    </location>
</feature>
<feature type="chain" id="PRO_5039604740" evidence="6">
    <location>
        <begin position="21"/>
        <end position="225"/>
    </location>
</feature>
<protein>
    <submittedName>
        <fullName evidence="8">Protein SCO1/2</fullName>
    </submittedName>
</protein>
<dbReference type="Pfam" id="PF02630">
    <property type="entry name" value="SCO1-SenC"/>
    <property type="match status" value="1"/>
</dbReference>
<reference evidence="8 9" key="1">
    <citation type="submission" date="2017-05" db="EMBL/GenBank/DDBJ databases">
        <authorList>
            <person name="Varghese N."/>
            <person name="Submissions S."/>
        </authorList>
    </citation>
    <scope>NUCLEOTIDE SEQUENCE [LARGE SCALE GENOMIC DNA]</scope>
    <source>
        <strain evidence="8 9">DSM 46834</strain>
    </source>
</reference>
<dbReference type="GO" id="GO:0046872">
    <property type="term" value="F:metal ion binding"/>
    <property type="evidence" value="ECO:0007669"/>
    <property type="project" value="UniProtKB-KW"/>
</dbReference>
<evidence type="ECO:0000313" key="9">
    <source>
        <dbReference type="Proteomes" id="UP000317484"/>
    </source>
</evidence>
<dbReference type="InterPro" id="IPR036249">
    <property type="entry name" value="Thioredoxin-like_sf"/>
</dbReference>
<dbReference type="PANTHER" id="PTHR12151:SF25">
    <property type="entry name" value="LINALOOL DEHYDRATASE_ISOMERASE DOMAIN-CONTAINING PROTEIN"/>
    <property type="match status" value="1"/>
</dbReference>
<dbReference type="EMBL" id="FXTJ01000009">
    <property type="protein sequence ID" value="SMO96295.1"/>
    <property type="molecule type" value="Genomic_DNA"/>
</dbReference>
<dbReference type="AlphaFoldDB" id="A0A521FJF8"/>
<feature type="compositionally biased region" description="Low complexity" evidence="5">
    <location>
        <begin position="40"/>
        <end position="56"/>
    </location>
</feature>
<dbReference type="PANTHER" id="PTHR12151">
    <property type="entry name" value="ELECTRON TRANSPORT PROTIN SCO1/SENC FAMILY MEMBER"/>
    <property type="match status" value="1"/>
</dbReference>
<comment type="similarity">
    <text evidence="1">Belongs to the SCO1/2 family.</text>
</comment>
<keyword evidence="9" id="KW-1185">Reference proteome</keyword>
<name>A0A521FJF8_9ACTN</name>
<accession>A0A521FJF8</accession>
<evidence type="ECO:0000256" key="1">
    <source>
        <dbReference type="ARBA" id="ARBA00010996"/>
    </source>
</evidence>
<keyword evidence="4" id="KW-1015">Disulfide bond</keyword>
<feature type="domain" description="Thioredoxin" evidence="7">
    <location>
        <begin position="63"/>
        <end position="224"/>
    </location>
</feature>
<dbReference type="InterPro" id="IPR003782">
    <property type="entry name" value="SCO1/SenC"/>
</dbReference>
<organism evidence="8 9">
    <name type="scientific">Geodermatophilus aquaeductus</name>
    <dbReference type="NCBI Taxonomy" id="1564161"/>
    <lineage>
        <taxon>Bacteria</taxon>
        <taxon>Bacillati</taxon>
        <taxon>Actinomycetota</taxon>
        <taxon>Actinomycetes</taxon>
        <taxon>Geodermatophilales</taxon>
        <taxon>Geodermatophilaceae</taxon>
        <taxon>Geodermatophilus</taxon>
    </lineage>
</organism>
<feature type="region of interest" description="Disordered" evidence="5">
    <location>
        <begin position="29"/>
        <end position="70"/>
    </location>
</feature>
<evidence type="ECO:0000259" key="7">
    <source>
        <dbReference type="PROSITE" id="PS51352"/>
    </source>
</evidence>
<dbReference type="Gene3D" id="3.40.30.10">
    <property type="entry name" value="Glutaredoxin"/>
    <property type="match status" value="1"/>
</dbReference>
<dbReference type="SUPFAM" id="SSF52833">
    <property type="entry name" value="Thioredoxin-like"/>
    <property type="match status" value="1"/>
</dbReference>
<evidence type="ECO:0000256" key="4">
    <source>
        <dbReference type="PIRSR" id="PIRSR603782-2"/>
    </source>
</evidence>
<evidence type="ECO:0000256" key="6">
    <source>
        <dbReference type="SAM" id="SignalP"/>
    </source>
</evidence>
<dbReference type="RefSeq" id="WP_246066206.1">
    <property type="nucleotide sequence ID" value="NZ_FXTJ01000009.1"/>
</dbReference>
<keyword evidence="2 3" id="KW-0186">Copper</keyword>
<keyword evidence="6" id="KW-0732">Signal</keyword>
<feature type="binding site" evidence="3">
    <location>
        <position position="102"/>
    </location>
    <ligand>
        <name>Cu cation</name>
        <dbReference type="ChEBI" id="CHEBI:23378"/>
    </ligand>
</feature>
<sequence>MLSRTLLGRSLPALTLLAIAISLTGCGGTDDSGHGEHGAEVSGSAAAEVSSSAGEGPFAGRELPDPRPRPEFVLTSQDGAVFDFAAQTAGQPTLLFFGYANCPDVCPTTMADVAIALRSVPEDLAARTRVVFVTTDPARDTPEFLGEYLARFDGDLPTRFVGLTGSQADVEAAQTAAEVPLAEGEGTMHATSLLLYGADDTAQVMFSAGGTAQEIAEDLQVVARS</sequence>
<keyword evidence="3" id="KW-0479">Metal-binding</keyword>